<name>A0ABU4T6A9_9PSEU</name>
<gene>
    <name evidence="2" type="ORF">SK803_26085</name>
</gene>
<reference evidence="2 3" key="1">
    <citation type="submission" date="2023-11" db="EMBL/GenBank/DDBJ databases">
        <title>Lentzea sokolovensis, sp. nov., Lentzea kristufkii, sp. nov., and Lentzea miocenensis, sp. nov., rare actinobacteria from Sokolov Coal Basin, Miocene lacustrine sediment, Czech Republic.</title>
        <authorList>
            <person name="Lara A."/>
            <person name="Kotroba L."/>
            <person name="Nouioui I."/>
            <person name="Neumann-Schaal M."/>
            <person name="Mast Y."/>
            <person name="Chronakova A."/>
        </authorList>
    </citation>
    <scope>NUCLEOTIDE SEQUENCE [LARGE SCALE GENOMIC DNA]</scope>
    <source>
        <strain evidence="2 3">BCCO 10_0856</strain>
    </source>
</reference>
<dbReference type="RefSeq" id="WP_319968729.1">
    <property type="nucleotide sequence ID" value="NZ_JAXAVW010000022.1"/>
</dbReference>
<dbReference type="EMBL" id="JAXAVW010000022">
    <property type="protein sequence ID" value="MDX8033706.1"/>
    <property type="molecule type" value="Genomic_DNA"/>
</dbReference>
<comment type="caution">
    <text evidence="2">The sequence shown here is derived from an EMBL/GenBank/DDBJ whole genome shotgun (WGS) entry which is preliminary data.</text>
</comment>
<reference evidence="2 3" key="2">
    <citation type="submission" date="2023-11" db="EMBL/GenBank/DDBJ databases">
        <authorList>
            <person name="Lara A.C."/>
            <person name="Chronakova A."/>
        </authorList>
    </citation>
    <scope>NUCLEOTIDE SEQUENCE [LARGE SCALE GENOMIC DNA]</scope>
    <source>
        <strain evidence="2 3">BCCO 10_0856</strain>
    </source>
</reference>
<evidence type="ECO:0008006" key="4">
    <source>
        <dbReference type="Google" id="ProtNLM"/>
    </source>
</evidence>
<evidence type="ECO:0000256" key="1">
    <source>
        <dbReference type="SAM" id="Phobius"/>
    </source>
</evidence>
<proteinExistence type="predicted"/>
<evidence type="ECO:0000313" key="3">
    <source>
        <dbReference type="Proteomes" id="UP001285521"/>
    </source>
</evidence>
<feature type="transmembrane region" description="Helical" evidence="1">
    <location>
        <begin position="149"/>
        <end position="169"/>
    </location>
</feature>
<feature type="transmembrane region" description="Helical" evidence="1">
    <location>
        <begin position="62"/>
        <end position="85"/>
    </location>
</feature>
<evidence type="ECO:0000313" key="2">
    <source>
        <dbReference type="EMBL" id="MDX8033706.1"/>
    </source>
</evidence>
<dbReference type="Proteomes" id="UP001285521">
    <property type="component" value="Unassembled WGS sequence"/>
</dbReference>
<accession>A0ABU4T6A9</accession>
<feature type="transmembrane region" description="Helical" evidence="1">
    <location>
        <begin position="122"/>
        <end position="143"/>
    </location>
</feature>
<protein>
    <recommendedName>
        <fullName evidence="4">MYXO-CTERM domain-containing protein</fullName>
    </recommendedName>
</protein>
<feature type="transmembrane region" description="Helical" evidence="1">
    <location>
        <begin position="91"/>
        <end position="110"/>
    </location>
</feature>
<sequence length="176" mass="18970">MNGTAVRLPDQFSPGAAAANAATPTCCCCCCCCAISSVGAAVHIPEALYQDTKELERPRSALVLPAAIFPLLVVVLPFVTMGAVFDVHWGWWLGGFVLALGWAVAAGFIARSPKPWMSAVRLLGWGLLWCVEPFVVLMLLGPIAAVTELTVVVSVIYLGGALAFGYWLWRRYRSKR</sequence>
<keyword evidence="1" id="KW-1133">Transmembrane helix</keyword>
<keyword evidence="3" id="KW-1185">Reference proteome</keyword>
<keyword evidence="1" id="KW-0472">Membrane</keyword>
<organism evidence="2 3">
    <name type="scientific">Lentzea miocenica</name>
    <dbReference type="NCBI Taxonomy" id="3095431"/>
    <lineage>
        <taxon>Bacteria</taxon>
        <taxon>Bacillati</taxon>
        <taxon>Actinomycetota</taxon>
        <taxon>Actinomycetes</taxon>
        <taxon>Pseudonocardiales</taxon>
        <taxon>Pseudonocardiaceae</taxon>
        <taxon>Lentzea</taxon>
    </lineage>
</organism>
<keyword evidence="1" id="KW-0812">Transmembrane</keyword>